<name>A0ABR3VBW4_HUMIN</name>
<reference evidence="2 3" key="1">
    <citation type="journal article" date="2024" name="Commun. Biol.">
        <title>Comparative genomic analysis of thermophilic fungi reveals convergent evolutionary adaptations and gene losses.</title>
        <authorList>
            <person name="Steindorff A.S."/>
            <person name="Aguilar-Pontes M.V."/>
            <person name="Robinson A.J."/>
            <person name="Andreopoulos B."/>
            <person name="LaButti K."/>
            <person name="Kuo A."/>
            <person name="Mondo S."/>
            <person name="Riley R."/>
            <person name="Otillar R."/>
            <person name="Haridas S."/>
            <person name="Lipzen A."/>
            <person name="Grimwood J."/>
            <person name="Schmutz J."/>
            <person name="Clum A."/>
            <person name="Reid I.D."/>
            <person name="Moisan M.C."/>
            <person name="Butler G."/>
            <person name="Nguyen T.T.M."/>
            <person name="Dewar K."/>
            <person name="Conant G."/>
            <person name="Drula E."/>
            <person name="Henrissat B."/>
            <person name="Hansel C."/>
            <person name="Singer S."/>
            <person name="Hutchinson M.I."/>
            <person name="de Vries R.P."/>
            <person name="Natvig D.O."/>
            <person name="Powell A.J."/>
            <person name="Tsang A."/>
            <person name="Grigoriev I.V."/>
        </authorList>
    </citation>
    <scope>NUCLEOTIDE SEQUENCE [LARGE SCALE GENOMIC DNA]</scope>
    <source>
        <strain evidence="2 3">CBS 620.91</strain>
    </source>
</reference>
<feature type="compositionally biased region" description="Polar residues" evidence="1">
    <location>
        <begin position="326"/>
        <end position="336"/>
    </location>
</feature>
<proteinExistence type="predicted"/>
<evidence type="ECO:0000256" key="1">
    <source>
        <dbReference type="SAM" id="MobiDB-lite"/>
    </source>
</evidence>
<feature type="compositionally biased region" description="Basic and acidic residues" evidence="1">
    <location>
        <begin position="264"/>
        <end position="273"/>
    </location>
</feature>
<feature type="compositionally biased region" description="Acidic residues" evidence="1">
    <location>
        <begin position="538"/>
        <end position="550"/>
    </location>
</feature>
<gene>
    <name evidence="2" type="ORF">VTJ49DRAFT_2114</name>
</gene>
<accession>A0ABR3VBW4</accession>
<dbReference type="EMBL" id="JAZGSY010000189">
    <property type="protein sequence ID" value="KAL1838861.1"/>
    <property type="molecule type" value="Genomic_DNA"/>
</dbReference>
<feature type="compositionally biased region" description="Basic and acidic residues" evidence="1">
    <location>
        <begin position="515"/>
        <end position="537"/>
    </location>
</feature>
<keyword evidence="3" id="KW-1185">Reference proteome</keyword>
<sequence>MAGRRRRRSVSSSSTGAVPDRFRTRWVKELEMLKPVDKTKDDEDEWPIFELKNATIYRKDGRTLANPLLVHVEGPLIVRGHVMVDLEDENQKNRLLDGAPSSAYIEIPNATTYSIGDLPATIWVAGDTGWFEIRPSEEYKPIHDEALEATVLYFTALDTTEEYYKALKAKKGHRPSVPTMDQVLLKYAVRVGNGILREEAEALCHKWAEFLISHFTREKNFKWDPTPFAKQMREWYPHIHKRITDTAKGIVAPQPVAFPPPPPETHESQERRSRSARTSSRNSAVEPGRSRSPPPKPISETPIPLPEKYRQHLNPTPVPAPKPSPLASTPQATLSEAHSEAVDRLVAVLQDIAQESNINKSPATAVLSKIYFRCKMRQPPKEFNYRSSVTDVCSYYAKPLAERLPPEWKGTAFLEWLKETAAKPWTPILAIRPEEFPAQTFRRARTERKTATSTTTPASELPPTINLKAQAKTAAAKYSDGDSGEETWTYNAPRRGRRAGKVPTLRLASSRKRPRAESDYYGDVRDAKAAKLSHGSDDELDNTEDTSDEEVVDAVESRLPLPEGAIRLVVHAERIPSTAPTGPSNTWTCDQEGCGYVVRSALEQEAQEKIRAHFQDHEAQAEKIDLAVKESRGQMPINYLIDKIQALGKASISKKQATLNGDVVPAPVKRRLLV</sequence>
<organism evidence="2 3">
    <name type="scientific">Humicola insolens</name>
    <name type="common">Soft-rot fungus</name>
    <dbReference type="NCBI Taxonomy" id="85995"/>
    <lineage>
        <taxon>Eukaryota</taxon>
        <taxon>Fungi</taxon>
        <taxon>Dikarya</taxon>
        <taxon>Ascomycota</taxon>
        <taxon>Pezizomycotina</taxon>
        <taxon>Sordariomycetes</taxon>
        <taxon>Sordariomycetidae</taxon>
        <taxon>Sordariales</taxon>
        <taxon>Chaetomiaceae</taxon>
        <taxon>Mycothermus</taxon>
    </lineage>
</organism>
<feature type="region of interest" description="Disordered" evidence="1">
    <location>
        <begin position="476"/>
        <end position="550"/>
    </location>
</feature>
<comment type="caution">
    <text evidence="2">The sequence shown here is derived from an EMBL/GenBank/DDBJ whole genome shotgun (WGS) entry which is preliminary data.</text>
</comment>
<dbReference type="Proteomes" id="UP001583172">
    <property type="component" value="Unassembled WGS sequence"/>
</dbReference>
<protein>
    <submittedName>
        <fullName evidence="2">Uncharacterized protein</fullName>
    </submittedName>
</protein>
<evidence type="ECO:0000313" key="3">
    <source>
        <dbReference type="Proteomes" id="UP001583172"/>
    </source>
</evidence>
<feature type="region of interest" description="Disordered" evidence="1">
    <location>
        <begin position="252"/>
        <end position="338"/>
    </location>
</feature>
<evidence type="ECO:0000313" key="2">
    <source>
        <dbReference type="EMBL" id="KAL1838861.1"/>
    </source>
</evidence>